<dbReference type="CDD" id="cd06257">
    <property type="entry name" value="DnaJ"/>
    <property type="match status" value="1"/>
</dbReference>
<dbReference type="Gene3D" id="3.40.50.720">
    <property type="entry name" value="NAD(P)-binding Rossmann-like Domain"/>
    <property type="match status" value="1"/>
</dbReference>
<keyword evidence="2" id="KW-0560">Oxidoreductase</keyword>
<dbReference type="SMART" id="SM00271">
    <property type="entry name" value="DnaJ"/>
    <property type="match status" value="1"/>
</dbReference>
<feature type="compositionally biased region" description="Polar residues" evidence="3">
    <location>
        <begin position="198"/>
        <end position="212"/>
    </location>
</feature>
<dbReference type="SUPFAM" id="SSF46565">
    <property type="entry name" value="Chaperone J-domain"/>
    <property type="match status" value="1"/>
</dbReference>
<dbReference type="InterPro" id="IPR051609">
    <property type="entry name" value="NmrA/Isoflavone_reductase-like"/>
</dbReference>
<dbReference type="PROSITE" id="PS00636">
    <property type="entry name" value="DNAJ_1"/>
    <property type="match status" value="1"/>
</dbReference>
<feature type="compositionally biased region" description="Polar residues" evidence="3">
    <location>
        <begin position="110"/>
        <end position="126"/>
    </location>
</feature>
<dbReference type="Proteomes" id="UP001444661">
    <property type="component" value="Unassembled WGS sequence"/>
</dbReference>
<keyword evidence="6" id="KW-1185">Reference proteome</keyword>
<evidence type="ECO:0000313" key="5">
    <source>
        <dbReference type="EMBL" id="KAK8052007.1"/>
    </source>
</evidence>
<evidence type="ECO:0000256" key="2">
    <source>
        <dbReference type="ARBA" id="ARBA00023002"/>
    </source>
</evidence>
<feature type="compositionally biased region" description="Polar residues" evidence="3">
    <location>
        <begin position="576"/>
        <end position="588"/>
    </location>
</feature>
<dbReference type="Pfam" id="PF05368">
    <property type="entry name" value="NmrA"/>
    <property type="match status" value="1"/>
</dbReference>
<dbReference type="InterPro" id="IPR036291">
    <property type="entry name" value="NAD(P)-bd_dom_sf"/>
</dbReference>
<dbReference type="InterPro" id="IPR018253">
    <property type="entry name" value="DnaJ_domain_CS"/>
</dbReference>
<proteinExistence type="predicted"/>
<feature type="compositionally biased region" description="Low complexity" evidence="3">
    <location>
        <begin position="329"/>
        <end position="343"/>
    </location>
</feature>
<protein>
    <submittedName>
        <fullName evidence="5">DnaJ domain-containing protein</fullName>
    </submittedName>
</protein>
<feature type="compositionally biased region" description="Basic and acidic residues" evidence="3">
    <location>
        <begin position="722"/>
        <end position="731"/>
    </location>
</feature>
<comment type="caution">
    <text evidence="5">The sequence shown here is derived from an EMBL/GenBank/DDBJ whole genome shotgun (WGS) entry which is preliminary data.</text>
</comment>
<dbReference type="PANTHER" id="PTHR47706">
    <property type="entry name" value="NMRA-LIKE FAMILY PROTEIN"/>
    <property type="match status" value="1"/>
</dbReference>
<dbReference type="InterPro" id="IPR036869">
    <property type="entry name" value="J_dom_sf"/>
</dbReference>
<feature type="compositionally biased region" description="Basic and acidic residues" evidence="3">
    <location>
        <begin position="61"/>
        <end position="76"/>
    </location>
</feature>
<dbReference type="InterPro" id="IPR008030">
    <property type="entry name" value="NmrA-like"/>
</dbReference>
<evidence type="ECO:0000259" key="4">
    <source>
        <dbReference type="PROSITE" id="PS50076"/>
    </source>
</evidence>
<feature type="region of interest" description="Disordered" evidence="3">
    <location>
        <begin position="527"/>
        <end position="786"/>
    </location>
</feature>
<sequence length="1295" mass="140908">MPKLDPTRNYYADLEVSPTASVDEIKKQFRKLALKYHPDRNPGREAEVNSKFQIIQSAHEILTDDTQRRKYDDTLRSSRSRYPGASGVRGNPWQDAAKAYPPPPRRAPATNNAQSRPTPGAQSRPTSGAHRYSNFTGGSVPRGGKTASGKDGADARSNYQAWESMRGRPVPPPPTPGRAPTSATRESKASEPEPSIPRASSQKQKAQASFGNSARRAGYTPRSPGLGDEPPAPNKNYFTDRTHTNIFNEMSASAARKARNSSAQVPPDPLAQFRENYMDGHRSTPYHTPGGEKTSLHEEGSGLGRAKSTRETSRKADGEDLGTDTFPFPTQRPRSSSTPKTSSNDGGSEDSGRASNAANIGSRRTANNGNTFPSRASDRYKPRPSTTDSTNEPFAAAPGQPTAEPSTASTGASPSVYALPTSSYFIRSHHPYVSPFCSLGGQPIETGKSGQAQAQAQDNLITSDMRTSSGVVNPEMLQRRPFKKVLAKENLNPTTLEGHAAALFGDTLFGYHYELKTGADYPNSSFTFSSDPSTSAQSPGQAQFSTNSSSENINTRFVDDQNEDGWEFKAGGPSAGSPTPSRKGSRTGSRIGRSPARPVPRPRQATNPMPATQESEEEVSKAGFSAGEWSEKIGPQHFVPQPTKSVPVSPTRRAPSRKNSKPVKMTMGTAGLVEDEESSSSDGWREIPPTPTGVDSPNAMDIDPPENGDDTPKGPVNGVRNIHVEPSRPEWRAGNVEGAPPPVPPRPTSTIEASNAPGAGRGDMQSTSAPASANPFAAPVGGSEDSEEFMTTFADFKKCEPFAEPAPTGLKSFADLKSTLPFDSQPSETIPLEREQPVGVSLDFPTPPVAPRLPPTMAVPSIRPSVTQFRKYAQDFGNYMDKWEVFNQKVLDHFVARQEQYKLRRQQLGLTWLDSAQGGDIARAYQNEIEQDHEVRKKWSQWCDEHQSRMRERMASMEQESCTVFGRFVQQQQQQHHNHYVPPLPKQPRKIAIVGAAGNLGSAILSALLVEGIHTVSVITRAGSKSIKDDILTASGVAHVHRGAYDDTAFLADALKGQDALILAVGHGGYEAQEPLMRAAAKAGVTWVVPCEFGSDRTNEKLFADVGALLMAAKEKYRALAEELGLRWLGVVNNPWLDFCMRGGFFGVDAGKKSATLWSDCNARANLATLERVGKSLARLLALPQDELAARYGNSWVYFSSFRASQRDLFESVLRVTVTTEKDWEVKNRSLEHDVRRQVTAEEASGNPFAKAMLLFPLTFAQGYGGDYNDKVVDYELLGLEKEENMDEVIKKIVA</sequence>
<evidence type="ECO:0000256" key="3">
    <source>
        <dbReference type="SAM" id="MobiDB-lite"/>
    </source>
</evidence>
<dbReference type="SUPFAM" id="SSF51735">
    <property type="entry name" value="NAD(P)-binding Rossmann-fold domains"/>
    <property type="match status" value="1"/>
</dbReference>
<keyword evidence="1" id="KW-0521">NADP</keyword>
<feature type="region of interest" description="Disordered" evidence="3">
    <location>
        <begin position="59"/>
        <end position="413"/>
    </location>
</feature>
<feature type="compositionally biased region" description="Basic and acidic residues" evidence="3">
    <location>
        <begin position="308"/>
        <end position="318"/>
    </location>
</feature>
<dbReference type="PRINTS" id="PR00625">
    <property type="entry name" value="JDOMAIN"/>
</dbReference>
<name>A0ABR1TZF6_9PEZI</name>
<dbReference type="InterPro" id="IPR001623">
    <property type="entry name" value="DnaJ_domain"/>
</dbReference>
<dbReference type="Gene3D" id="1.10.287.110">
    <property type="entry name" value="DnaJ domain"/>
    <property type="match status" value="1"/>
</dbReference>
<feature type="compositionally biased region" description="Low complexity" evidence="3">
    <location>
        <begin position="766"/>
        <end position="779"/>
    </location>
</feature>
<feature type="compositionally biased region" description="Low complexity" evidence="3">
    <location>
        <begin position="251"/>
        <end position="263"/>
    </location>
</feature>
<gene>
    <name evidence="5" type="ORF">PG993_003392</name>
</gene>
<evidence type="ECO:0000256" key="1">
    <source>
        <dbReference type="ARBA" id="ARBA00022857"/>
    </source>
</evidence>
<dbReference type="Pfam" id="PF00226">
    <property type="entry name" value="DnaJ"/>
    <property type="match status" value="1"/>
</dbReference>
<feature type="compositionally biased region" description="Polar residues" evidence="3">
    <location>
        <begin position="536"/>
        <end position="555"/>
    </location>
</feature>
<feature type="compositionally biased region" description="Polar residues" evidence="3">
    <location>
        <begin position="353"/>
        <end position="374"/>
    </location>
</feature>
<accession>A0ABR1TZF6</accession>
<reference evidence="5 6" key="1">
    <citation type="submission" date="2023-01" db="EMBL/GenBank/DDBJ databases">
        <title>Analysis of 21 Apiospora genomes using comparative genomics revels a genus with tremendous synthesis potential of carbohydrate active enzymes and secondary metabolites.</title>
        <authorList>
            <person name="Sorensen T."/>
        </authorList>
    </citation>
    <scope>NUCLEOTIDE SEQUENCE [LARGE SCALE GENOMIC DNA]</scope>
    <source>
        <strain evidence="5 6">CBS 33761</strain>
    </source>
</reference>
<dbReference type="PROSITE" id="PS50076">
    <property type="entry name" value="DNAJ_2"/>
    <property type="match status" value="1"/>
</dbReference>
<feature type="compositionally biased region" description="Polar residues" evidence="3">
    <location>
        <begin position="604"/>
        <end position="613"/>
    </location>
</feature>
<dbReference type="Gene3D" id="3.90.25.10">
    <property type="entry name" value="UDP-galactose 4-epimerase, domain 1"/>
    <property type="match status" value="1"/>
</dbReference>
<dbReference type="EMBL" id="JAQQWK010000002">
    <property type="protein sequence ID" value="KAK8052007.1"/>
    <property type="molecule type" value="Genomic_DNA"/>
</dbReference>
<feature type="domain" description="J" evidence="4">
    <location>
        <begin position="9"/>
        <end position="75"/>
    </location>
</feature>
<evidence type="ECO:0000313" key="6">
    <source>
        <dbReference type="Proteomes" id="UP001444661"/>
    </source>
</evidence>
<dbReference type="PANTHER" id="PTHR47706:SF7">
    <property type="entry name" value="CIPA-LIKE, PUTATIVE (AFU_ORTHOLOGUE AFUA_1G01630)-RELATED"/>
    <property type="match status" value="1"/>
</dbReference>
<organism evidence="5 6">
    <name type="scientific">Apiospora rasikravindrae</name>
    <dbReference type="NCBI Taxonomy" id="990691"/>
    <lineage>
        <taxon>Eukaryota</taxon>
        <taxon>Fungi</taxon>
        <taxon>Dikarya</taxon>
        <taxon>Ascomycota</taxon>
        <taxon>Pezizomycotina</taxon>
        <taxon>Sordariomycetes</taxon>
        <taxon>Xylariomycetidae</taxon>
        <taxon>Amphisphaeriales</taxon>
        <taxon>Apiosporaceae</taxon>
        <taxon>Apiospora</taxon>
    </lineage>
</organism>
<feature type="compositionally biased region" description="Polar residues" evidence="3">
    <location>
        <begin position="403"/>
        <end position="413"/>
    </location>
</feature>